<gene>
    <name evidence="1" type="ORF">PUN28_010746</name>
</gene>
<accession>A0AAW2FJK9</accession>
<keyword evidence="2" id="KW-1185">Reference proteome</keyword>
<sequence>MYSLLRFTILLDLKSAFPSVFRISRNDKSFRRANYSHIFGPPGRRCENNRNSSTLSRRGETNLDYNTLLRDNAGSRANFKLRCKTSAVFKIEPPRNLPPARTIINSRRALNAGNIKYPPARRHFSICPAIVSLSVPQVSFALFRTRLFFQSAATSPIVHGRRRMKRGTEKERKDKGGIGARALLRSFRLNSAPVESVFAFYIAEFDTRHRYFIIYLCVCICMRERERQVTLSLSFSLFLSRNARANAFAQRAPILKTDFRIINLER</sequence>
<evidence type="ECO:0000313" key="2">
    <source>
        <dbReference type="Proteomes" id="UP001430953"/>
    </source>
</evidence>
<dbReference type="AlphaFoldDB" id="A0AAW2FJK9"/>
<name>A0AAW2FJK9_9HYME</name>
<reference evidence="1 2" key="1">
    <citation type="submission" date="2023-03" db="EMBL/GenBank/DDBJ databases">
        <title>High recombination rates correlate with genetic variation in Cardiocondyla obscurior ants.</title>
        <authorList>
            <person name="Errbii M."/>
        </authorList>
    </citation>
    <scope>NUCLEOTIDE SEQUENCE [LARGE SCALE GENOMIC DNA]</scope>
    <source>
        <strain evidence="1">Alpha-2009</strain>
        <tissue evidence="1">Whole body</tissue>
    </source>
</reference>
<dbReference type="EMBL" id="JADYXP020000010">
    <property type="protein sequence ID" value="KAL0115430.1"/>
    <property type="molecule type" value="Genomic_DNA"/>
</dbReference>
<organism evidence="1 2">
    <name type="scientific">Cardiocondyla obscurior</name>
    <dbReference type="NCBI Taxonomy" id="286306"/>
    <lineage>
        <taxon>Eukaryota</taxon>
        <taxon>Metazoa</taxon>
        <taxon>Ecdysozoa</taxon>
        <taxon>Arthropoda</taxon>
        <taxon>Hexapoda</taxon>
        <taxon>Insecta</taxon>
        <taxon>Pterygota</taxon>
        <taxon>Neoptera</taxon>
        <taxon>Endopterygota</taxon>
        <taxon>Hymenoptera</taxon>
        <taxon>Apocrita</taxon>
        <taxon>Aculeata</taxon>
        <taxon>Formicoidea</taxon>
        <taxon>Formicidae</taxon>
        <taxon>Myrmicinae</taxon>
        <taxon>Cardiocondyla</taxon>
    </lineage>
</organism>
<evidence type="ECO:0000313" key="1">
    <source>
        <dbReference type="EMBL" id="KAL0115430.1"/>
    </source>
</evidence>
<comment type="caution">
    <text evidence="1">The sequence shown here is derived from an EMBL/GenBank/DDBJ whole genome shotgun (WGS) entry which is preliminary data.</text>
</comment>
<protein>
    <submittedName>
        <fullName evidence="1">Uncharacterized protein</fullName>
    </submittedName>
</protein>
<proteinExistence type="predicted"/>
<dbReference type="Proteomes" id="UP001430953">
    <property type="component" value="Unassembled WGS sequence"/>
</dbReference>